<protein>
    <submittedName>
        <fullName evidence="2">Uncharacterized protein</fullName>
    </submittedName>
</protein>
<evidence type="ECO:0000256" key="1">
    <source>
        <dbReference type="SAM" id="MobiDB-lite"/>
    </source>
</evidence>
<gene>
    <name evidence="2" type="ORF">UY3_12918</name>
</gene>
<dbReference type="AlphaFoldDB" id="M7AWR8"/>
<accession>M7AWR8</accession>
<sequence>MPPVLTSSLELTPQNKGKTERPLWILRWTESGGGILNEDVEREGNPEAEDDLEVRDAGSRELFSTPEEASQSQLSDLGEAQTGEEAPVSPRHRRHTLINLLARSSLYPWHSTPPLSQSGTADSQYPLHSTPIPLQFRPVEVRYLLHCTPREKRQKKKRCSVGQLPKVHCSEYCCKCRKCEHAIVQGADSVKTQNSGFPAALSSRRCNCQRCNSASVDIP</sequence>
<reference evidence="3" key="1">
    <citation type="journal article" date="2013" name="Nat. Genet.">
        <title>The draft genomes of soft-shell turtle and green sea turtle yield insights into the development and evolution of the turtle-specific body plan.</title>
        <authorList>
            <person name="Wang Z."/>
            <person name="Pascual-Anaya J."/>
            <person name="Zadissa A."/>
            <person name="Li W."/>
            <person name="Niimura Y."/>
            <person name="Huang Z."/>
            <person name="Li C."/>
            <person name="White S."/>
            <person name="Xiong Z."/>
            <person name="Fang D."/>
            <person name="Wang B."/>
            <person name="Ming Y."/>
            <person name="Chen Y."/>
            <person name="Zheng Y."/>
            <person name="Kuraku S."/>
            <person name="Pignatelli M."/>
            <person name="Herrero J."/>
            <person name="Beal K."/>
            <person name="Nozawa M."/>
            <person name="Li Q."/>
            <person name="Wang J."/>
            <person name="Zhang H."/>
            <person name="Yu L."/>
            <person name="Shigenobu S."/>
            <person name="Wang J."/>
            <person name="Liu J."/>
            <person name="Flicek P."/>
            <person name="Searle S."/>
            <person name="Wang J."/>
            <person name="Kuratani S."/>
            <person name="Yin Y."/>
            <person name="Aken B."/>
            <person name="Zhang G."/>
            <person name="Irie N."/>
        </authorList>
    </citation>
    <scope>NUCLEOTIDE SEQUENCE [LARGE SCALE GENOMIC DNA]</scope>
</reference>
<evidence type="ECO:0000313" key="3">
    <source>
        <dbReference type="Proteomes" id="UP000031443"/>
    </source>
</evidence>
<dbReference type="Proteomes" id="UP000031443">
    <property type="component" value="Unassembled WGS sequence"/>
</dbReference>
<proteinExistence type="predicted"/>
<dbReference type="EMBL" id="KB553125">
    <property type="protein sequence ID" value="EMP29926.1"/>
    <property type="molecule type" value="Genomic_DNA"/>
</dbReference>
<name>M7AWR8_CHEMY</name>
<organism evidence="2 3">
    <name type="scientific">Chelonia mydas</name>
    <name type="common">Green sea-turtle</name>
    <name type="synonym">Chelonia agassizi</name>
    <dbReference type="NCBI Taxonomy" id="8469"/>
    <lineage>
        <taxon>Eukaryota</taxon>
        <taxon>Metazoa</taxon>
        <taxon>Chordata</taxon>
        <taxon>Craniata</taxon>
        <taxon>Vertebrata</taxon>
        <taxon>Euteleostomi</taxon>
        <taxon>Archelosauria</taxon>
        <taxon>Testudinata</taxon>
        <taxon>Testudines</taxon>
        <taxon>Cryptodira</taxon>
        <taxon>Durocryptodira</taxon>
        <taxon>Americhelydia</taxon>
        <taxon>Chelonioidea</taxon>
        <taxon>Cheloniidae</taxon>
        <taxon>Chelonia</taxon>
    </lineage>
</organism>
<keyword evidence="3" id="KW-1185">Reference proteome</keyword>
<feature type="compositionally biased region" description="Acidic residues" evidence="1">
    <location>
        <begin position="38"/>
        <end position="53"/>
    </location>
</feature>
<feature type="region of interest" description="Disordered" evidence="1">
    <location>
        <begin position="35"/>
        <end position="93"/>
    </location>
</feature>
<evidence type="ECO:0000313" key="2">
    <source>
        <dbReference type="EMBL" id="EMP29926.1"/>
    </source>
</evidence>